<proteinExistence type="predicted"/>
<accession>A0ABR1VPK8</accession>
<protein>
    <submittedName>
        <fullName evidence="1">Uncharacterized protein</fullName>
    </submittedName>
</protein>
<dbReference type="EMBL" id="JAQQWM010000003">
    <property type="protein sequence ID" value="KAK8073142.1"/>
    <property type="molecule type" value="Genomic_DNA"/>
</dbReference>
<reference evidence="1 2" key="1">
    <citation type="submission" date="2023-01" db="EMBL/GenBank/DDBJ databases">
        <title>Analysis of 21 Apiospora genomes using comparative genomics revels a genus with tremendous synthesis potential of carbohydrate active enzymes and secondary metabolites.</title>
        <authorList>
            <person name="Sorensen T."/>
        </authorList>
    </citation>
    <scope>NUCLEOTIDE SEQUENCE [LARGE SCALE GENOMIC DNA]</scope>
    <source>
        <strain evidence="1 2">CBS 83171</strain>
    </source>
</reference>
<sequence length="93" mass="10190">MGIGGSKPYAPLNCNAGHYVPSHGQVCRAPPNADLASTFLTVGLDYRNITTECSRNGGEFQARIEYHGRDGQSRSAQTGPKNIPNDWREMIRL</sequence>
<name>A0ABR1VPK8_9PEZI</name>
<dbReference type="Proteomes" id="UP001446871">
    <property type="component" value="Unassembled WGS sequence"/>
</dbReference>
<gene>
    <name evidence="1" type="ORF">PG996_006490</name>
</gene>
<organism evidence="1 2">
    <name type="scientific">Apiospora saccharicola</name>
    <dbReference type="NCBI Taxonomy" id="335842"/>
    <lineage>
        <taxon>Eukaryota</taxon>
        <taxon>Fungi</taxon>
        <taxon>Dikarya</taxon>
        <taxon>Ascomycota</taxon>
        <taxon>Pezizomycotina</taxon>
        <taxon>Sordariomycetes</taxon>
        <taxon>Xylariomycetidae</taxon>
        <taxon>Amphisphaeriales</taxon>
        <taxon>Apiosporaceae</taxon>
        <taxon>Apiospora</taxon>
    </lineage>
</organism>
<comment type="caution">
    <text evidence="1">The sequence shown here is derived from an EMBL/GenBank/DDBJ whole genome shotgun (WGS) entry which is preliminary data.</text>
</comment>
<evidence type="ECO:0000313" key="1">
    <source>
        <dbReference type="EMBL" id="KAK8073142.1"/>
    </source>
</evidence>
<evidence type="ECO:0000313" key="2">
    <source>
        <dbReference type="Proteomes" id="UP001446871"/>
    </source>
</evidence>
<keyword evidence="2" id="KW-1185">Reference proteome</keyword>